<dbReference type="InterPro" id="IPR021738">
    <property type="entry name" value="DUF3309"/>
</dbReference>
<evidence type="ECO:0000313" key="3">
    <source>
        <dbReference type="Proteomes" id="UP000588017"/>
    </source>
</evidence>
<protein>
    <submittedName>
        <fullName evidence="2">Putative integral membrane protein</fullName>
    </submittedName>
</protein>
<evidence type="ECO:0000313" key="2">
    <source>
        <dbReference type="EMBL" id="MBB6169537.1"/>
    </source>
</evidence>
<feature type="transmembrane region" description="Helical" evidence="1">
    <location>
        <begin position="51"/>
        <end position="71"/>
    </location>
</feature>
<feature type="transmembrane region" description="Helical" evidence="1">
    <location>
        <begin position="23"/>
        <end position="45"/>
    </location>
</feature>
<dbReference type="Proteomes" id="UP000588017">
    <property type="component" value="Unassembled WGS sequence"/>
</dbReference>
<gene>
    <name evidence="2" type="ORF">HNQ73_003187</name>
</gene>
<dbReference type="AlphaFoldDB" id="A0A841KAK5"/>
<keyword evidence="1" id="KW-0812">Transmembrane</keyword>
<keyword evidence="1" id="KW-1133">Transmembrane helix</keyword>
<sequence length="75" mass="8159">MIACLKQNGLVVRSHTTRKVKGWNAMSTILIVILILLLIGALPSWPYSAGWGYYPSGLLGLILIVILILALTGRL</sequence>
<accession>A0A841KAK5</accession>
<reference evidence="2 3" key="1">
    <citation type="submission" date="2020-08" db="EMBL/GenBank/DDBJ databases">
        <title>Genomic Encyclopedia of Type Strains, Phase IV (KMG-IV): sequencing the most valuable type-strain genomes for metagenomic binning, comparative biology and taxonomic classification.</title>
        <authorList>
            <person name="Goeker M."/>
        </authorList>
    </citation>
    <scope>NUCLEOTIDE SEQUENCE [LARGE SCALE GENOMIC DNA]</scope>
    <source>
        <strain evidence="2 3">DSM 101465</strain>
    </source>
</reference>
<dbReference type="Pfam" id="PF11752">
    <property type="entry name" value="DUF3309"/>
    <property type="match status" value="1"/>
</dbReference>
<keyword evidence="3" id="KW-1185">Reference proteome</keyword>
<proteinExistence type="predicted"/>
<name>A0A841KAK5_9HYPH</name>
<dbReference type="EMBL" id="JACHEH010000008">
    <property type="protein sequence ID" value="MBB6169537.1"/>
    <property type="molecule type" value="Genomic_DNA"/>
</dbReference>
<evidence type="ECO:0000256" key="1">
    <source>
        <dbReference type="SAM" id="Phobius"/>
    </source>
</evidence>
<keyword evidence="1" id="KW-0472">Membrane</keyword>
<comment type="caution">
    <text evidence="2">The sequence shown here is derived from an EMBL/GenBank/DDBJ whole genome shotgun (WGS) entry which is preliminary data.</text>
</comment>
<organism evidence="2 3">
    <name type="scientific">Chelatococcus composti</name>
    <dbReference type="NCBI Taxonomy" id="1743235"/>
    <lineage>
        <taxon>Bacteria</taxon>
        <taxon>Pseudomonadati</taxon>
        <taxon>Pseudomonadota</taxon>
        <taxon>Alphaproteobacteria</taxon>
        <taxon>Hyphomicrobiales</taxon>
        <taxon>Chelatococcaceae</taxon>
        <taxon>Chelatococcus</taxon>
    </lineage>
</organism>